<name>A0A9N9TEG4_DIABA</name>
<dbReference type="Proteomes" id="UP001153709">
    <property type="component" value="Chromosome 9"/>
</dbReference>
<dbReference type="EMBL" id="OU898284">
    <property type="protein sequence ID" value="CAG9840962.1"/>
    <property type="molecule type" value="Genomic_DNA"/>
</dbReference>
<dbReference type="AlphaFoldDB" id="A0A9N9TEG4"/>
<dbReference type="OrthoDB" id="6620210at2759"/>
<gene>
    <name evidence="1" type="ORF">DIABBA_LOCUS13568</name>
</gene>
<reference evidence="1" key="1">
    <citation type="submission" date="2022-01" db="EMBL/GenBank/DDBJ databases">
        <authorList>
            <person name="King R."/>
        </authorList>
    </citation>
    <scope>NUCLEOTIDE SEQUENCE</scope>
</reference>
<keyword evidence="2" id="KW-1185">Reference proteome</keyword>
<evidence type="ECO:0000313" key="2">
    <source>
        <dbReference type="Proteomes" id="UP001153709"/>
    </source>
</evidence>
<proteinExistence type="predicted"/>
<sequence>MSPYIAAILADPSIKKALRMISGSDIKLITEIVTILSPFDEATKEISGFQYITASLFIPLMSVIEKSLKNLKPNLNTAQKLCQKLITNLQERGYNHGP</sequence>
<protein>
    <submittedName>
        <fullName evidence="1">Uncharacterized protein</fullName>
    </submittedName>
</protein>
<organism evidence="1 2">
    <name type="scientific">Diabrotica balteata</name>
    <name type="common">Banded cucumber beetle</name>
    <dbReference type="NCBI Taxonomy" id="107213"/>
    <lineage>
        <taxon>Eukaryota</taxon>
        <taxon>Metazoa</taxon>
        <taxon>Ecdysozoa</taxon>
        <taxon>Arthropoda</taxon>
        <taxon>Hexapoda</taxon>
        <taxon>Insecta</taxon>
        <taxon>Pterygota</taxon>
        <taxon>Neoptera</taxon>
        <taxon>Endopterygota</taxon>
        <taxon>Coleoptera</taxon>
        <taxon>Polyphaga</taxon>
        <taxon>Cucujiformia</taxon>
        <taxon>Chrysomeloidea</taxon>
        <taxon>Chrysomelidae</taxon>
        <taxon>Galerucinae</taxon>
        <taxon>Diabroticina</taxon>
        <taxon>Diabroticites</taxon>
        <taxon>Diabrotica</taxon>
    </lineage>
</organism>
<accession>A0A9N9TEG4</accession>
<evidence type="ECO:0000313" key="1">
    <source>
        <dbReference type="EMBL" id="CAG9840962.1"/>
    </source>
</evidence>